<dbReference type="GO" id="GO:0048666">
    <property type="term" value="P:neuron development"/>
    <property type="evidence" value="ECO:0007669"/>
    <property type="project" value="UniProtKB-ARBA"/>
</dbReference>
<dbReference type="InterPro" id="IPR011333">
    <property type="entry name" value="SKP1/BTB/POZ_sf"/>
</dbReference>
<keyword evidence="2" id="KW-0479">Metal-binding</keyword>
<feature type="domain" description="C2H2-type" evidence="10">
    <location>
        <begin position="400"/>
        <end position="427"/>
    </location>
</feature>
<dbReference type="Proteomes" id="UP001152798">
    <property type="component" value="Chromosome 5"/>
</dbReference>
<dbReference type="GO" id="GO:0005634">
    <property type="term" value="C:nucleus"/>
    <property type="evidence" value="ECO:0007669"/>
    <property type="project" value="UniProtKB-SubCell"/>
</dbReference>
<keyword evidence="5" id="KW-0862">Zinc</keyword>
<dbReference type="SMART" id="SM00225">
    <property type="entry name" value="BTB"/>
    <property type="match status" value="1"/>
</dbReference>
<feature type="domain" description="C2H2-type" evidence="10">
    <location>
        <begin position="307"/>
        <end position="329"/>
    </location>
</feature>
<dbReference type="Pfam" id="PF00651">
    <property type="entry name" value="BTB"/>
    <property type="match status" value="1"/>
</dbReference>
<dbReference type="PROSITE" id="PS50097">
    <property type="entry name" value="BTB"/>
    <property type="match status" value="1"/>
</dbReference>
<dbReference type="SUPFAM" id="SSF57667">
    <property type="entry name" value="beta-beta-alpha zinc fingers"/>
    <property type="match status" value="2"/>
</dbReference>
<dbReference type="PANTHER" id="PTHR23110">
    <property type="entry name" value="BTB DOMAIN TRANSCRIPTION FACTOR"/>
    <property type="match status" value="1"/>
</dbReference>
<dbReference type="GO" id="GO:0045893">
    <property type="term" value="P:positive regulation of DNA-templated transcription"/>
    <property type="evidence" value="ECO:0007669"/>
    <property type="project" value="UniProtKB-ARBA"/>
</dbReference>
<dbReference type="GO" id="GO:0006357">
    <property type="term" value="P:regulation of transcription by RNA polymerase II"/>
    <property type="evidence" value="ECO:0007669"/>
    <property type="project" value="TreeGrafter"/>
</dbReference>
<dbReference type="InterPro" id="IPR051095">
    <property type="entry name" value="Dros_DevTransReg"/>
</dbReference>
<dbReference type="SMART" id="SM00355">
    <property type="entry name" value="ZnF_C2H2"/>
    <property type="match status" value="4"/>
</dbReference>
<dbReference type="GO" id="GO:0005694">
    <property type="term" value="C:chromosome"/>
    <property type="evidence" value="ECO:0007669"/>
    <property type="project" value="UniProtKB-ARBA"/>
</dbReference>
<feature type="region of interest" description="Disordered" evidence="8">
    <location>
        <begin position="334"/>
        <end position="353"/>
    </location>
</feature>
<evidence type="ECO:0000313" key="11">
    <source>
        <dbReference type="EMBL" id="CAH1402752.1"/>
    </source>
</evidence>
<feature type="compositionally biased region" description="Low complexity" evidence="8">
    <location>
        <begin position="211"/>
        <end position="230"/>
    </location>
</feature>
<protein>
    <submittedName>
        <fullName evidence="11">Uncharacterized protein</fullName>
    </submittedName>
</protein>
<feature type="domain" description="C2H2-type" evidence="10">
    <location>
        <begin position="428"/>
        <end position="451"/>
    </location>
</feature>
<evidence type="ECO:0000256" key="3">
    <source>
        <dbReference type="ARBA" id="ARBA00022737"/>
    </source>
</evidence>
<organism evidence="11 12">
    <name type="scientific">Nezara viridula</name>
    <name type="common">Southern green stink bug</name>
    <name type="synonym">Cimex viridulus</name>
    <dbReference type="NCBI Taxonomy" id="85310"/>
    <lineage>
        <taxon>Eukaryota</taxon>
        <taxon>Metazoa</taxon>
        <taxon>Ecdysozoa</taxon>
        <taxon>Arthropoda</taxon>
        <taxon>Hexapoda</taxon>
        <taxon>Insecta</taxon>
        <taxon>Pterygota</taxon>
        <taxon>Neoptera</taxon>
        <taxon>Paraneoptera</taxon>
        <taxon>Hemiptera</taxon>
        <taxon>Heteroptera</taxon>
        <taxon>Panheteroptera</taxon>
        <taxon>Pentatomomorpha</taxon>
        <taxon>Pentatomoidea</taxon>
        <taxon>Pentatomidae</taxon>
        <taxon>Pentatominae</taxon>
        <taxon>Nezara</taxon>
    </lineage>
</organism>
<dbReference type="SUPFAM" id="SSF54695">
    <property type="entry name" value="POZ domain"/>
    <property type="match status" value="1"/>
</dbReference>
<dbReference type="InterPro" id="IPR013087">
    <property type="entry name" value="Znf_C2H2_type"/>
</dbReference>
<feature type="domain" description="C2H2-type" evidence="10">
    <location>
        <begin position="357"/>
        <end position="385"/>
    </location>
</feature>
<accession>A0A9P0HJA2</accession>
<dbReference type="GO" id="GO:0043565">
    <property type="term" value="F:sequence-specific DNA binding"/>
    <property type="evidence" value="ECO:0007669"/>
    <property type="project" value="UniProtKB-ARBA"/>
</dbReference>
<feature type="compositionally biased region" description="Low complexity" evidence="8">
    <location>
        <begin position="146"/>
        <end position="155"/>
    </location>
</feature>
<evidence type="ECO:0000259" key="10">
    <source>
        <dbReference type="PROSITE" id="PS50157"/>
    </source>
</evidence>
<evidence type="ECO:0000256" key="6">
    <source>
        <dbReference type="ARBA" id="ARBA00023242"/>
    </source>
</evidence>
<dbReference type="PROSITE" id="PS50157">
    <property type="entry name" value="ZINC_FINGER_C2H2_2"/>
    <property type="match status" value="4"/>
</dbReference>
<dbReference type="EMBL" id="OV725081">
    <property type="protein sequence ID" value="CAH1402752.1"/>
    <property type="molecule type" value="Genomic_DNA"/>
</dbReference>
<dbReference type="PROSITE" id="PS00028">
    <property type="entry name" value="ZINC_FINGER_C2H2_1"/>
    <property type="match status" value="4"/>
</dbReference>
<dbReference type="OrthoDB" id="6077919at2759"/>
<evidence type="ECO:0000313" key="12">
    <source>
        <dbReference type="Proteomes" id="UP001152798"/>
    </source>
</evidence>
<feature type="region of interest" description="Disordered" evidence="8">
    <location>
        <begin position="199"/>
        <end position="245"/>
    </location>
</feature>
<evidence type="ECO:0000256" key="7">
    <source>
        <dbReference type="PROSITE-ProRule" id="PRU00042"/>
    </source>
</evidence>
<dbReference type="PANTHER" id="PTHR23110:SF93">
    <property type="entry name" value="ZINC FINGER AND BTB DOMAIN-CONTAINING PROTEIN 14-LIKE PROTEIN"/>
    <property type="match status" value="1"/>
</dbReference>
<comment type="subcellular location">
    <subcellularLocation>
        <location evidence="1">Nucleus</location>
    </subcellularLocation>
</comment>
<dbReference type="Pfam" id="PF12874">
    <property type="entry name" value="zf-met"/>
    <property type="match status" value="1"/>
</dbReference>
<reference evidence="11" key="1">
    <citation type="submission" date="2022-01" db="EMBL/GenBank/DDBJ databases">
        <authorList>
            <person name="King R."/>
        </authorList>
    </citation>
    <scope>NUCLEOTIDE SEQUENCE</scope>
</reference>
<dbReference type="GO" id="GO:0008270">
    <property type="term" value="F:zinc ion binding"/>
    <property type="evidence" value="ECO:0007669"/>
    <property type="project" value="UniProtKB-KW"/>
</dbReference>
<keyword evidence="3" id="KW-0677">Repeat</keyword>
<evidence type="ECO:0000256" key="2">
    <source>
        <dbReference type="ARBA" id="ARBA00022723"/>
    </source>
</evidence>
<name>A0A9P0HJA2_NEZVI</name>
<evidence type="ECO:0000256" key="5">
    <source>
        <dbReference type="ARBA" id="ARBA00022833"/>
    </source>
</evidence>
<dbReference type="Pfam" id="PF00096">
    <property type="entry name" value="zf-C2H2"/>
    <property type="match status" value="2"/>
</dbReference>
<dbReference type="FunFam" id="3.30.160.60:FF:001732">
    <property type="entry name" value="Zgc:162936"/>
    <property type="match status" value="1"/>
</dbReference>
<proteinExistence type="predicted"/>
<keyword evidence="6" id="KW-0539">Nucleus</keyword>
<evidence type="ECO:0000259" key="9">
    <source>
        <dbReference type="PROSITE" id="PS50097"/>
    </source>
</evidence>
<feature type="region of interest" description="Disordered" evidence="8">
    <location>
        <begin position="129"/>
        <end position="155"/>
    </location>
</feature>
<dbReference type="GO" id="GO:0048513">
    <property type="term" value="P:animal organ development"/>
    <property type="evidence" value="ECO:0007669"/>
    <property type="project" value="UniProtKB-ARBA"/>
</dbReference>
<keyword evidence="12" id="KW-1185">Reference proteome</keyword>
<dbReference type="InterPro" id="IPR000210">
    <property type="entry name" value="BTB/POZ_dom"/>
</dbReference>
<dbReference type="CDD" id="cd18315">
    <property type="entry name" value="BTB_POZ_BAB-like"/>
    <property type="match status" value="1"/>
</dbReference>
<dbReference type="AlphaFoldDB" id="A0A9P0HJA2"/>
<evidence type="ECO:0000256" key="1">
    <source>
        <dbReference type="ARBA" id="ARBA00004123"/>
    </source>
</evidence>
<keyword evidence="4 7" id="KW-0863">Zinc-finger</keyword>
<dbReference type="InterPro" id="IPR036236">
    <property type="entry name" value="Znf_C2H2_sf"/>
</dbReference>
<evidence type="ECO:0000256" key="4">
    <source>
        <dbReference type="ARBA" id="ARBA00022771"/>
    </source>
</evidence>
<dbReference type="GO" id="GO:0003006">
    <property type="term" value="P:developmental process involved in reproduction"/>
    <property type="evidence" value="ECO:0007669"/>
    <property type="project" value="UniProtKB-ARBA"/>
</dbReference>
<feature type="domain" description="BTB" evidence="9">
    <location>
        <begin position="34"/>
        <end position="106"/>
    </location>
</feature>
<gene>
    <name evidence="11" type="ORF">NEZAVI_LOCUS11501</name>
</gene>
<dbReference type="Gene3D" id="3.30.160.60">
    <property type="entry name" value="Classic Zinc Finger"/>
    <property type="match status" value="3"/>
</dbReference>
<evidence type="ECO:0000256" key="8">
    <source>
        <dbReference type="SAM" id="MobiDB-lite"/>
    </source>
</evidence>
<sequence>MAAVLAENYQLKWHSHSTHLHSSVATLYRSDNFTDVTLVTCDGRYLAAHRFVLSACSSYLNRVLQVGSVNSGPNSNLVIVLPPDISYRTLAILLQYMYSGEATVSNEQLNGVLRAGEILRIKGLCHNREKSNSHESSSADPLLQKSNFDSSHSSNSLPANKIILQAGKNNERIERCSSASSSVTEGSIHKQPVLCNAKLTSNNSKHEETFSKSTGESKTSSSDPKSSSSSKENRDLGSPSIEKITDDIRIEENMKIELLVKEEPLDWNDNEDTNVTQDDNTMDQDIRIKTEQFSDNECDENNMYAPLTCDLCHKTFTTPALWVRHIETHPVTDVPRRKRRRNQTESDDGEDDEYPTLRCELCQEVFTSPAEWVRHIQGSHTEQQLALSNDLRSGRKSPRATCPSCSKTFPSIASMLIHSRTHTGERPYVCCVCDKGFNVKSNLLRHLRTLHDHLINPEVP</sequence>
<dbReference type="Gene3D" id="3.30.710.10">
    <property type="entry name" value="Potassium Channel Kv1.1, Chain A"/>
    <property type="match status" value="1"/>
</dbReference>